<name>A0AAE1BAW3_9GAST</name>
<evidence type="ECO:0000313" key="3">
    <source>
        <dbReference type="Proteomes" id="UP001283361"/>
    </source>
</evidence>
<dbReference type="EMBL" id="JAWDGP010000205">
    <property type="protein sequence ID" value="KAK3802913.1"/>
    <property type="molecule type" value="Genomic_DNA"/>
</dbReference>
<gene>
    <name evidence="2" type="ORF">RRG08_020014</name>
</gene>
<evidence type="ECO:0000313" key="2">
    <source>
        <dbReference type="EMBL" id="KAK3802913.1"/>
    </source>
</evidence>
<evidence type="ECO:0000256" key="1">
    <source>
        <dbReference type="SAM" id="Phobius"/>
    </source>
</evidence>
<sequence length="84" mass="9412">MKFTDLCLDCHMYSYYRRLLLLHGCLMPGVILIITERSGTKAFTVIAVCVSAPHSDYMTKKQYCGLLQMLGGLDLFGKAARLCC</sequence>
<reference evidence="2" key="1">
    <citation type="journal article" date="2023" name="G3 (Bethesda)">
        <title>A reference genome for the long-term kleptoplast-retaining sea slug Elysia crispata morphotype clarki.</title>
        <authorList>
            <person name="Eastman K.E."/>
            <person name="Pendleton A.L."/>
            <person name="Shaikh M.A."/>
            <person name="Suttiyut T."/>
            <person name="Ogas R."/>
            <person name="Tomko P."/>
            <person name="Gavelis G."/>
            <person name="Widhalm J.R."/>
            <person name="Wisecaver J.H."/>
        </authorList>
    </citation>
    <scope>NUCLEOTIDE SEQUENCE</scope>
    <source>
        <strain evidence="2">ECLA1</strain>
    </source>
</reference>
<feature type="transmembrane region" description="Helical" evidence="1">
    <location>
        <begin position="15"/>
        <end position="34"/>
    </location>
</feature>
<keyword evidence="1" id="KW-0812">Transmembrane</keyword>
<keyword evidence="3" id="KW-1185">Reference proteome</keyword>
<comment type="caution">
    <text evidence="2">The sequence shown here is derived from an EMBL/GenBank/DDBJ whole genome shotgun (WGS) entry which is preliminary data.</text>
</comment>
<keyword evidence="1" id="KW-0472">Membrane</keyword>
<dbReference type="Proteomes" id="UP001283361">
    <property type="component" value="Unassembled WGS sequence"/>
</dbReference>
<organism evidence="2 3">
    <name type="scientific">Elysia crispata</name>
    <name type="common">lettuce slug</name>
    <dbReference type="NCBI Taxonomy" id="231223"/>
    <lineage>
        <taxon>Eukaryota</taxon>
        <taxon>Metazoa</taxon>
        <taxon>Spiralia</taxon>
        <taxon>Lophotrochozoa</taxon>
        <taxon>Mollusca</taxon>
        <taxon>Gastropoda</taxon>
        <taxon>Heterobranchia</taxon>
        <taxon>Euthyneura</taxon>
        <taxon>Panpulmonata</taxon>
        <taxon>Sacoglossa</taxon>
        <taxon>Placobranchoidea</taxon>
        <taxon>Plakobranchidae</taxon>
        <taxon>Elysia</taxon>
    </lineage>
</organism>
<protein>
    <submittedName>
        <fullName evidence="2">Uncharacterized protein</fullName>
    </submittedName>
</protein>
<keyword evidence="1" id="KW-1133">Transmembrane helix</keyword>
<dbReference type="AlphaFoldDB" id="A0AAE1BAW3"/>
<accession>A0AAE1BAW3</accession>
<proteinExistence type="predicted"/>